<name>A0A2U1PZR4_ARTAN</name>
<dbReference type="Proteomes" id="UP000245207">
    <property type="component" value="Unassembled WGS sequence"/>
</dbReference>
<dbReference type="InterPro" id="IPR046377">
    <property type="entry name" value="DHU1"/>
</dbReference>
<feature type="repeat" description="WD" evidence="1">
    <location>
        <begin position="87"/>
        <end position="123"/>
    </location>
</feature>
<keyword evidence="1" id="KW-0853">WD repeat</keyword>
<gene>
    <name evidence="2" type="ORF">CTI12_AA093720</name>
</gene>
<evidence type="ECO:0000313" key="2">
    <source>
        <dbReference type="EMBL" id="PWA91192.1"/>
    </source>
</evidence>
<dbReference type="SUPFAM" id="SSF50978">
    <property type="entry name" value="WD40 repeat-like"/>
    <property type="match status" value="1"/>
</dbReference>
<dbReference type="PROSITE" id="PS50082">
    <property type="entry name" value="WD_REPEATS_2"/>
    <property type="match status" value="1"/>
</dbReference>
<dbReference type="OrthoDB" id="20669at2759"/>
<sequence>MGTCKAVFIQRVKGTCPWMFGTIEGPQTDPSLMAFGTLEGEVVVINHETGNLVNYVPSFDTRKSVLGLCWLKRYSSKENNFIYSFTTDMHREPINVAKFAHHSPSLFVTSSFDHDVKMWDLRTKPVNTCYTASSSSGNVMVCFSTNDLRQFD</sequence>
<dbReference type="SMART" id="SM00320">
    <property type="entry name" value="WD40"/>
    <property type="match status" value="1"/>
</dbReference>
<dbReference type="PANTHER" id="PTHR47201:SF3">
    <property type="entry name" value="U2A'_PHOSPHOPROTEIN 32 FAMILY A C-TERMINAL DOMAIN-CONTAINING PROTEIN"/>
    <property type="match status" value="1"/>
</dbReference>
<reference evidence="2 3" key="1">
    <citation type="journal article" date="2018" name="Mol. Plant">
        <title>The genome of Artemisia annua provides insight into the evolution of Asteraceae family and artemisinin biosynthesis.</title>
        <authorList>
            <person name="Shen Q."/>
            <person name="Zhang L."/>
            <person name="Liao Z."/>
            <person name="Wang S."/>
            <person name="Yan T."/>
            <person name="Shi P."/>
            <person name="Liu M."/>
            <person name="Fu X."/>
            <person name="Pan Q."/>
            <person name="Wang Y."/>
            <person name="Lv Z."/>
            <person name="Lu X."/>
            <person name="Zhang F."/>
            <person name="Jiang W."/>
            <person name="Ma Y."/>
            <person name="Chen M."/>
            <person name="Hao X."/>
            <person name="Li L."/>
            <person name="Tang Y."/>
            <person name="Lv G."/>
            <person name="Zhou Y."/>
            <person name="Sun X."/>
            <person name="Brodelius P.E."/>
            <person name="Rose J.K.C."/>
            <person name="Tang K."/>
        </authorList>
    </citation>
    <scope>NUCLEOTIDE SEQUENCE [LARGE SCALE GENOMIC DNA]</scope>
    <source>
        <strain evidence="3">cv. Huhao1</strain>
        <tissue evidence="2">Leaf</tissue>
    </source>
</reference>
<dbReference type="GO" id="GO:0071493">
    <property type="term" value="P:cellular response to UV-B"/>
    <property type="evidence" value="ECO:0007669"/>
    <property type="project" value="InterPro"/>
</dbReference>
<dbReference type="EMBL" id="PKPP01000564">
    <property type="protein sequence ID" value="PWA91192.1"/>
    <property type="molecule type" value="Genomic_DNA"/>
</dbReference>
<comment type="caution">
    <text evidence="2">The sequence shown here is derived from an EMBL/GenBank/DDBJ whole genome shotgun (WGS) entry which is preliminary data.</text>
</comment>
<protein>
    <submittedName>
        <fullName evidence="2">DNA damage-binding 2</fullName>
    </submittedName>
</protein>
<proteinExistence type="predicted"/>
<organism evidence="2 3">
    <name type="scientific">Artemisia annua</name>
    <name type="common">Sweet wormwood</name>
    <dbReference type="NCBI Taxonomy" id="35608"/>
    <lineage>
        <taxon>Eukaryota</taxon>
        <taxon>Viridiplantae</taxon>
        <taxon>Streptophyta</taxon>
        <taxon>Embryophyta</taxon>
        <taxon>Tracheophyta</taxon>
        <taxon>Spermatophyta</taxon>
        <taxon>Magnoliopsida</taxon>
        <taxon>eudicotyledons</taxon>
        <taxon>Gunneridae</taxon>
        <taxon>Pentapetalae</taxon>
        <taxon>asterids</taxon>
        <taxon>campanulids</taxon>
        <taxon>Asterales</taxon>
        <taxon>Asteraceae</taxon>
        <taxon>Asteroideae</taxon>
        <taxon>Anthemideae</taxon>
        <taxon>Artemisiinae</taxon>
        <taxon>Artemisia</taxon>
    </lineage>
</organism>
<evidence type="ECO:0000256" key="1">
    <source>
        <dbReference type="PROSITE-ProRule" id="PRU00221"/>
    </source>
</evidence>
<accession>A0A2U1PZR4</accession>
<dbReference type="AlphaFoldDB" id="A0A2U1PZR4"/>
<dbReference type="InterPro" id="IPR001680">
    <property type="entry name" value="WD40_rpt"/>
</dbReference>
<dbReference type="Gene3D" id="2.130.10.10">
    <property type="entry name" value="YVTN repeat-like/Quinoprotein amine dehydrogenase"/>
    <property type="match status" value="1"/>
</dbReference>
<dbReference type="InterPro" id="IPR036322">
    <property type="entry name" value="WD40_repeat_dom_sf"/>
</dbReference>
<dbReference type="STRING" id="35608.A0A2U1PZR4"/>
<dbReference type="GO" id="GO:0080008">
    <property type="term" value="C:Cul4-RING E3 ubiquitin ligase complex"/>
    <property type="evidence" value="ECO:0007669"/>
    <property type="project" value="InterPro"/>
</dbReference>
<dbReference type="InterPro" id="IPR015943">
    <property type="entry name" value="WD40/YVTN_repeat-like_dom_sf"/>
</dbReference>
<dbReference type="PANTHER" id="PTHR47201">
    <property type="entry name" value="BNAC09G30780D PROTEIN"/>
    <property type="match status" value="1"/>
</dbReference>
<evidence type="ECO:0000313" key="3">
    <source>
        <dbReference type="Proteomes" id="UP000245207"/>
    </source>
</evidence>
<keyword evidence="3" id="KW-1185">Reference proteome</keyword>